<dbReference type="RefSeq" id="WP_208261960.1">
    <property type="nucleotide sequence ID" value="NZ_JAGEOJ010000023.1"/>
</dbReference>
<dbReference type="InterPro" id="IPR011043">
    <property type="entry name" value="Gal_Oxase/kelch_b-propeller"/>
</dbReference>
<keyword evidence="3" id="KW-1185">Reference proteome</keyword>
<sequence>MRRRGTAALTVLVLSAGTSMSGLAEAAVVAPGSPAAPAAPVAPKPGPQKWKLTGRTGVPGHDDSLGALAVTGKKSAWAGGLIWPGRTPLLFRWNGSAWHRVKLPAHVDKSFTDLDATSDKNVWAFGGDNDSSGKPAFKAFHWNGKAWTASVVQRKDVYLWDAEVVSPSNVWLSVDDYTGRGQLRQWNGRTWRSVTVPGVSRLYSLHFTSAKNGWAVGIRTNGKGAIALHWNGTSWKPTTLPRIAMPKDAVFSLSSVTALSPRNVWAVGSYIRMVGDDEVQHPVVLHWNGSKWSRQAGPNNKFDLSALSADGRGGLWMKGGVDRLVHFRSGRWTTVPFPGAPGAPGAYVSVDAFANVPGTATMLGLGVVRPLGRPDAQDGAFFAGR</sequence>
<dbReference type="Proteomes" id="UP000669179">
    <property type="component" value="Unassembled WGS sequence"/>
</dbReference>
<keyword evidence="1" id="KW-0732">Signal</keyword>
<dbReference type="AlphaFoldDB" id="A0A939PRR7"/>
<feature type="chain" id="PRO_5037290233" evidence="1">
    <location>
        <begin position="27"/>
        <end position="385"/>
    </location>
</feature>
<evidence type="ECO:0000256" key="1">
    <source>
        <dbReference type="SAM" id="SignalP"/>
    </source>
</evidence>
<feature type="signal peptide" evidence="1">
    <location>
        <begin position="1"/>
        <end position="26"/>
    </location>
</feature>
<dbReference type="EMBL" id="JAGEOJ010000023">
    <property type="protein sequence ID" value="MBO2453919.1"/>
    <property type="molecule type" value="Genomic_DNA"/>
</dbReference>
<evidence type="ECO:0000313" key="3">
    <source>
        <dbReference type="Proteomes" id="UP000669179"/>
    </source>
</evidence>
<dbReference type="SUPFAM" id="SSF50965">
    <property type="entry name" value="Galactose oxidase, central domain"/>
    <property type="match status" value="1"/>
</dbReference>
<evidence type="ECO:0000313" key="2">
    <source>
        <dbReference type="EMBL" id="MBO2453919.1"/>
    </source>
</evidence>
<organism evidence="2 3">
    <name type="scientific">Actinomadura barringtoniae</name>
    <dbReference type="NCBI Taxonomy" id="1427535"/>
    <lineage>
        <taxon>Bacteria</taxon>
        <taxon>Bacillati</taxon>
        <taxon>Actinomycetota</taxon>
        <taxon>Actinomycetes</taxon>
        <taxon>Streptosporangiales</taxon>
        <taxon>Thermomonosporaceae</taxon>
        <taxon>Actinomadura</taxon>
    </lineage>
</organism>
<name>A0A939PRR7_9ACTN</name>
<reference evidence="2" key="1">
    <citation type="submission" date="2021-03" db="EMBL/GenBank/DDBJ databases">
        <authorList>
            <person name="Kanchanasin P."/>
            <person name="Saeng-In P."/>
            <person name="Phongsopitanun W."/>
            <person name="Yuki M."/>
            <person name="Kudo T."/>
            <person name="Ohkuma M."/>
            <person name="Tanasupawat S."/>
        </authorList>
    </citation>
    <scope>NUCLEOTIDE SEQUENCE</scope>
    <source>
        <strain evidence="2">GKU 128</strain>
    </source>
</reference>
<gene>
    <name evidence="2" type="ORF">J4573_43000</name>
</gene>
<comment type="caution">
    <text evidence="2">The sequence shown here is derived from an EMBL/GenBank/DDBJ whole genome shotgun (WGS) entry which is preliminary data.</text>
</comment>
<protein>
    <submittedName>
        <fullName evidence="2">Uncharacterized protein</fullName>
    </submittedName>
</protein>
<accession>A0A939PRR7</accession>
<proteinExistence type="predicted"/>